<proteinExistence type="predicted"/>
<dbReference type="InterPro" id="IPR021109">
    <property type="entry name" value="Peptidase_aspartic_dom_sf"/>
</dbReference>
<evidence type="ECO:0000313" key="1">
    <source>
        <dbReference type="EMBL" id="RZR71579.1"/>
    </source>
</evidence>
<organism evidence="1">
    <name type="scientific">Ensete ventricosum</name>
    <name type="common">Abyssinian banana</name>
    <name type="synonym">Musa ensete</name>
    <dbReference type="NCBI Taxonomy" id="4639"/>
    <lineage>
        <taxon>Eukaryota</taxon>
        <taxon>Viridiplantae</taxon>
        <taxon>Streptophyta</taxon>
        <taxon>Embryophyta</taxon>
        <taxon>Tracheophyta</taxon>
        <taxon>Spermatophyta</taxon>
        <taxon>Magnoliopsida</taxon>
        <taxon>Liliopsida</taxon>
        <taxon>Zingiberales</taxon>
        <taxon>Musaceae</taxon>
        <taxon>Ensete</taxon>
    </lineage>
</organism>
<gene>
    <name evidence="1" type="ORF">BHM03_00005931</name>
</gene>
<dbReference type="CDD" id="cd00303">
    <property type="entry name" value="retropepsin_like"/>
    <property type="match status" value="1"/>
</dbReference>
<dbReference type="SUPFAM" id="SSF50630">
    <property type="entry name" value="Acid proteases"/>
    <property type="match status" value="1"/>
</dbReference>
<dbReference type="EMBL" id="KV875554">
    <property type="protein sequence ID" value="RZR71579.1"/>
    <property type="molecule type" value="Genomic_DNA"/>
</dbReference>
<dbReference type="AlphaFoldDB" id="A0A444E382"/>
<dbReference type="Gene3D" id="2.40.70.10">
    <property type="entry name" value="Acid Proteases"/>
    <property type="match status" value="1"/>
</dbReference>
<protein>
    <submittedName>
        <fullName evidence="1">Uncharacterized protein</fullName>
    </submittedName>
</protein>
<sequence length="195" mass="21970">MPATCCTRYIHKPKDTDKHKHFIEHLVYIIVRDSTEVQKRPRPRGDPGFTFKSGSEYPDHNDALVVTARIANACVKRIMIDTGRPTNILYLDAFYKLGMTNWDLAPMTSTLTGFIDDAITPVGVTTLPVTFGDKPRTKTHMVHFLVVDLPTAYNVIIGRPTLNKLRAIVSTYHHSMKFPTSTSLGEIKSDPQESR</sequence>
<reference evidence="1" key="1">
    <citation type="journal article" date="2018" name="Data Brief">
        <title>Genome sequence data from 17 accessions of Ensete ventricosum, a staple food crop for millions in Ethiopia.</title>
        <authorList>
            <person name="Yemataw Z."/>
            <person name="Muzemil S."/>
            <person name="Ambachew D."/>
            <person name="Tripathi L."/>
            <person name="Tesfaye K."/>
            <person name="Chala A."/>
            <person name="Farbos A."/>
            <person name="O'Neill P."/>
            <person name="Moore K."/>
            <person name="Grant M."/>
            <person name="Studholme D.J."/>
        </authorList>
    </citation>
    <scope>NUCLEOTIDE SEQUENCE [LARGE SCALE GENOMIC DNA]</scope>
    <source>
        <tissue evidence="1">Leaf</tissue>
    </source>
</reference>
<dbReference type="PANTHER" id="PTHR33240:SF8">
    <property type="entry name" value="OS03G0439900 PROTEIN"/>
    <property type="match status" value="1"/>
</dbReference>
<dbReference type="PANTHER" id="PTHR33240">
    <property type="entry name" value="OS08G0508500 PROTEIN"/>
    <property type="match status" value="1"/>
</dbReference>
<name>A0A444E382_ENSVE</name>
<accession>A0A444E382</accession>
<dbReference type="Proteomes" id="UP000290560">
    <property type="component" value="Unassembled WGS sequence"/>
</dbReference>